<dbReference type="Proteomes" id="UP000215335">
    <property type="component" value="Unassembled WGS sequence"/>
</dbReference>
<evidence type="ECO:0000256" key="1">
    <source>
        <dbReference type="SAM" id="MobiDB-lite"/>
    </source>
</evidence>
<comment type="caution">
    <text evidence="2">The sequence shown here is derived from an EMBL/GenBank/DDBJ whole genome shotgun (WGS) entry which is preliminary data.</text>
</comment>
<sequence>MHSRDAPKLSPSRKAKARIVSTLMPKVHSPTKLCSKSSPTTKNVNPIHRRADALSRTFSNENTASCKFNPTPQLLDIEQSKFDAIKKSRSVKTSMQSKRFGKSIIVPPIPPVPLMPFILTEERIKESYHDKSSKLMNKFKRKQNLPTRLGRTSTIIFPSTISQATTTCDGEVVGEI</sequence>
<gene>
    <name evidence="2" type="ORF">TSAR_010620</name>
</gene>
<accession>A0A232F7F9</accession>
<evidence type="ECO:0000313" key="3">
    <source>
        <dbReference type="Proteomes" id="UP000215335"/>
    </source>
</evidence>
<organism evidence="2 3">
    <name type="scientific">Trichomalopsis sarcophagae</name>
    <dbReference type="NCBI Taxonomy" id="543379"/>
    <lineage>
        <taxon>Eukaryota</taxon>
        <taxon>Metazoa</taxon>
        <taxon>Ecdysozoa</taxon>
        <taxon>Arthropoda</taxon>
        <taxon>Hexapoda</taxon>
        <taxon>Insecta</taxon>
        <taxon>Pterygota</taxon>
        <taxon>Neoptera</taxon>
        <taxon>Endopterygota</taxon>
        <taxon>Hymenoptera</taxon>
        <taxon>Apocrita</taxon>
        <taxon>Proctotrupomorpha</taxon>
        <taxon>Chalcidoidea</taxon>
        <taxon>Pteromalidae</taxon>
        <taxon>Pteromalinae</taxon>
        <taxon>Trichomalopsis</taxon>
    </lineage>
</organism>
<dbReference type="AlphaFoldDB" id="A0A232F7F9"/>
<dbReference type="EMBL" id="NNAY01000784">
    <property type="protein sequence ID" value="OXU26532.1"/>
    <property type="molecule type" value="Genomic_DNA"/>
</dbReference>
<feature type="compositionally biased region" description="Polar residues" evidence="1">
    <location>
        <begin position="32"/>
        <end position="44"/>
    </location>
</feature>
<feature type="region of interest" description="Disordered" evidence="1">
    <location>
        <begin position="26"/>
        <end position="45"/>
    </location>
</feature>
<protein>
    <submittedName>
        <fullName evidence="2">Uncharacterized protein</fullName>
    </submittedName>
</protein>
<proteinExistence type="predicted"/>
<keyword evidence="3" id="KW-1185">Reference proteome</keyword>
<name>A0A232F7F9_9HYME</name>
<reference evidence="2 3" key="1">
    <citation type="journal article" date="2017" name="Curr. Biol.">
        <title>The Evolution of Venom by Co-option of Single-Copy Genes.</title>
        <authorList>
            <person name="Martinson E.O."/>
            <person name="Mrinalini"/>
            <person name="Kelkar Y.D."/>
            <person name="Chang C.H."/>
            <person name="Werren J.H."/>
        </authorList>
    </citation>
    <scope>NUCLEOTIDE SEQUENCE [LARGE SCALE GENOMIC DNA]</scope>
    <source>
        <strain evidence="2 3">Alberta</strain>
        <tissue evidence="2">Whole body</tissue>
    </source>
</reference>
<evidence type="ECO:0000313" key="2">
    <source>
        <dbReference type="EMBL" id="OXU26532.1"/>
    </source>
</evidence>